<feature type="domain" description="Aminoglycoside phosphotransferase" evidence="1">
    <location>
        <begin position="52"/>
        <end position="323"/>
    </location>
</feature>
<dbReference type="AlphaFoldDB" id="A0A1L9UEG3"/>
<dbReference type="RefSeq" id="XP_067477295.1">
    <property type="nucleotide sequence ID" value="XM_067619951.1"/>
</dbReference>
<dbReference type="PANTHER" id="PTHR36091:SF2">
    <property type="entry name" value="AMINOGLYCOSIDE PHOSPHOTRANSFERASE DOMAIN-CONTAINING PROTEIN"/>
    <property type="match status" value="1"/>
</dbReference>
<gene>
    <name evidence="2" type="ORF">ASPBRDRAFT_181646</name>
</gene>
<dbReference type="OMA" id="WIQQYAT"/>
<dbReference type="GeneID" id="93572439"/>
<dbReference type="SUPFAM" id="SSF56112">
    <property type="entry name" value="Protein kinase-like (PK-like)"/>
    <property type="match status" value="1"/>
</dbReference>
<evidence type="ECO:0000313" key="3">
    <source>
        <dbReference type="Proteomes" id="UP000184499"/>
    </source>
</evidence>
<dbReference type="EMBL" id="KV878687">
    <property type="protein sequence ID" value="OJJ70046.1"/>
    <property type="molecule type" value="Genomic_DNA"/>
</dbReference>
<protein>
    <recommendedName>
        <fullName evidence="1">Aminoglycoside phosphotransferase domain-containing protein</fullName>
    </recommendedName>
</protein>
<dbReference type="InterPro" id="IPR051035">
    <property type="entry name" value="Mito_inheritance_9"/>
</dbReference>
<dbReference type="InterPro" id="IPR002575">
    <property type="entry name" value="Aminoglycoside_PTrfase"/>
</dbReference>
<name>A0A1L9UEG3_ASPBC</name>
<dbReference type="InterPro" id="IPR011009">
    <property type="entry name" value="Kinase-like_dom_sf"/>
</dbReference>
<sequence>MSDPETDLFQYTSGRWLWNEEQQLKNRYTPFNVSELKKIAAHSIGADTCTAITKLAEGYYNRCFRLEMNNGSAVIARIPYPIAGPRYYTTASEVATMDFARTILGIPTPRVYAWDADMDNSVGSEYIIMEEAPGTMVQEVWEDLSVDDKIEFAQELAELQAKLLKVPLNCYGSLYYATANIKDAVPAETCGAVTTELRDEIRRRFVIGPVASRGYWNKERATMALDRGPWKQPQDYLLSLARREEAWIRQYATTPSEDRPQAPSATQHDPDSHIALLHKFIEVAPHLLPDDPDLKAPYLWHTDLHAANLFVHDGKISSVIDWQGQWIVPLMLQGRPPKMIYYDGEMILRKPENFGDLDAEEKSRIRECMHKSILYYLYQVRVNKRCPILFQVFEYPHGRTRLDPIHVVGNTWDNDIVRLRGSLIMVERYWESMGFDIPCPIHFTEEEIHQCEEEEGEIWNKIQDFWDSAAKGVNREGFTSHACYDGALTVFRNLREACKNSAEGLQREMWDKQARWVEQHHQTDS</sequence>
<proteinExistence type="predicted"/>
<keyword evidence="3" id="KW-1185">Reference proteome</keyword>
<dbReference type="Proteomes" id="UP000184499">
    <property type="component" value="Unassembled WGS sequence"/>
</dbReference>
<accession>A0A1L9UEG3</accession>
<dbReference type="Gene3D" id="3.90.1200.10">
    <property type="match status" value="1"/>
</dbReference>
<evidence type="ECO:0000313" key="2">
    <source>
        <dbReference type="EMBL" id="OJJ70046.1"/>
    </source>
</evidence>
<dbReference type="OrthoDB" id="2968323at2759"/>
<organism evidence="2 3">
    <name type="scientific">Aspergillus brasiliensis (strain CBS 101740 / IMI 381727 / IBT 21946)</name>
    <dbReference type="NCBI Taxonomy" id="767769"/>
    <lineage>
        <taxon>Eukaryota</taxon>
        <taxon>Fungi</taxon>
        <taxon>Dikarya</taxon>
        <taxon>Ascomycota</taxon>
        <taxon>Pezizomycotina</taxon>
        <taxon>Eurotiomycetes</taxon>
        <taxon>Eurotiomycetidae</taxon>
        <taxon>Eurotiales</taxon>
        <taxon>Aspergillaceae</taxon>
        <taxon>Aspergillus</taxon>
        <taxon>Aspergillus subgen. Circumdati</taxon>
    </lineage>
</organism>
<dbReference type="STRING" id="767769.A0A1L9UEG3"/>
<dbReference type="GO" id="GO:0005739">
    <property type="term" value="C:mitochondrion"/>
    <property type="evidence" value="ECO:0007669"/>
    <property type="project" value="TreeGrafter"/>
</dbReference>
<reference evidence="3" key="1">
    <citation type="journal article" date="2017" name="Genome Biol.">
        <title>Comparative genomics reveals high biological diversity and specific adaptations in the industrially and medically important fungal genus Aspergillus.</title>
        <authorList>
            <person name="de Vries R.P."/>
            <person name="Riley R."/>
            <person name="Wiebenga A."/>
            <person name="Aguilar-Osorio G."/>
            <person name="Amillis S."/>
            <person name="Uchima C.A."/>
            <person name="Anderluh G."/>
            <person name="Asadollahi M."/>
            <person name="Askin M."/>
            <person name="Barry K."/>
            <person name="Battaglia E."/>
            <person name="Bayram O."/>
            <person name="Benocci T."/>
            <person name="Braus-Stromeyer S.A."/>
            <person name="Caldana C."/>
            <person name="Canovas D."/>
            <person name="Cerqueira G.C."/>
            <person name="Chen F."/>
            <person name="Chen W."/>
            <person name="Choi C."/>
            <person name="Clum A."/>
            <person name="Dos Santos R.A."/>
            <person name="Damasio A.R."/>
            <person name="Diallinas G."/>
            <person name="Emri T."/>
            <person name="Fekete E."/>
            <person name="Flipphi M."/>
            <person name="Freyberg S."/>
            <person name="Gallo A."/>
            <person name="Gournas C."/>
            <person name="Habgood R."/>
            <person name="Hainaut M."/>
            <person name="Harispe M.L."/>
            <person name="Henrissat B."/>
            <person name="Hilden K.S."/>
            <person name="Hope R."/>
            <person name="Hossain A."/>
            <person name="Karabika E."/>
            <person name="Karaffa L."/>
            <person name="Karanyi Z."/>
            <person name="Krasevec N."/>
            <person name="Kuo A."/>
            <person name="Kusch H."/>
            <person name="LaButti K."/>
            <person name="Lagendijk E.L."/>
            <person name="Lapidus A."/>
            <person name="Levasseur A."/>
            <person name="Lindquist E."/>
            <person name="Lipzen A."/>
            <person name="Logrieco A.F."/>
            <person name="MacCabe A."/>
            <person name="Maekelae M.R."/>
            <person name="Malavazi I."/>
            <person name="Melin P."/>
            <person name="Meyer V."/>
            <person name="Mielnichuk N."/>
            <person name="Miskei M."/>
            <person name="Molnar A.P."/>
            <person name="Mule G."/>
            <person name="Ngan C.Y."/>
            <person name="Orejas M."/>
            <person name="Orosz E."/>
            <person name="Ouedraogo J.P."/>
            <person name="Overkamp K.M."/>
            <person name="Park H.-S."/>
            <person name="Perrone G."/>
            <person name="Piumi F."/>
            <person name="Punt P.J."/>
            <person name="Ram A.F."/>
            <person name="Ramon A."/>
            <person name="Rauscher S."/>
            <person name="Record E."/>
            <person name="Riano-Pachon D.M."/>
            <person name="Robert V."/>
            <person name="Roehrig J."/>
            <person name="Ruller R."/>
            <person name="Salamov A."/>
            <person name="Salih N.S."/>
            <person name="Samson R.A."/>
            <person name="Sandor E."/>
            <person name="Sanguinetti M."/>
            <person name="Schuetze T."/>
            <person name="Sepcic K."/>
            <person name="Shelest E."/>
            <person name="Sherlock G."/>
            <person name="Sophianopoulou V."/>
            <person name="Squina F.M."/>
            <person name="Sun H."/>
            <person name="Susca A."/>
            <person name="Todd R.B."/>
            <person name="Tsang A."/>
            <person name="Unkles S.E."/>
            <person name="van de Wiele N."/>
            <person name="van Rossen-Uffink D."/>
            <person name="Oliveira J.V."/>
            <person name="Vesth T.C."/>
            <person name="Visser J."/>
            <person name="Yu J.-H."/>
            <person name="Zhou M."/>
            <person name="Andersen M.R."/>
            <person name="Archer D.B."/>
            <person name="Baker S.E."/>
            <person name="Benoit I."/>
            <person name="Brakhage A.A."/>
            <person name="Braus G.H."/>
            <person name="Fischer R."/>
            <person name="Frisvad J.C."/>
            <person name="Goldman G.H."/>
            <person name="Houbraken J."/>
            <person name="Oakley B."/>
            <person name="Pocsi I."/>
            <person name="Scazzocchio C."/>
            <person name="Seiboth B."/>
            <person name="vanKuyk P.A."/>
            <person name="Wortman J."/>
            <person name="Dyer P.S."/>
            <person name="Grigoriev I.V."/>
        </authorList>
    </citation>
    <scope>NUCLEOTIDE SEQUENCE [LARGE SCALE GENOMIC DNA]</scope>
    <source>
        <strain evidence="3">CBS 101740 / IMI 381727 / IBT 21946</strain>
    </source>
</reference>
<dbReference type="Pfam" id="PF01636">
    <property type="entry name" value="APH"/>
    <property type="match status" value="1"/>
</dbReference>
<dbReference type="VEuPathDB" id="FungiDB:ASPBRDRAFT_181646"/>
<evidence type="ECO:0000259" key="1">
    <source>
        <dbReference type="Pfam" id="PF01636"/>
    </source>
</evidence>
<dbReference type="PANTHER" id="PTHR36091">
    <property type="entry name" value="ALTERED INHERITANCE OF MITOCHONDRIA PROTEIN 9, MITOCHONDRIAL"/>
    <property type="match status" value="1"/>
</dbReference>